<evidence type="ECO:0000256" key="11">
    <source>
        <dbReference type="ARBA" id="ARBA00023180"/>
    </source>
</evidence>
<dbReference type="Ensembl" id="ENSAMXT00000040413.1">
    <property type="protein sequence ID" value="ENSAMXP00000027919.1"/>
    <property type="gene ID" value="ENSAMXG00000038106.1"/>
</dbReference>
<dbReference type="SUPFAM" id="SSF81321">
    <property type="entry name" value="Family A G protein-coupled receptor-like"/>
    <property type="match status" value="1"/>
</dbReference>
<keyword evidence="11" id="KW-0325">Glycoprotein</keyword>
<evidence type="ECO:0000256" key="4">
    <source>
        <dbReference type="ARBA" id="ARBA00022692"/>
    </source>
</evidence>
<comment type="subcellular location">
    <subcellularLocation>
        <location evidence="1">Cell membrane</location>
        <topology evidence="1">Multi-pass membrane protein</topology>
    </subcellularLocation>
</comment>
<protein>
    <recommendedName>
        <fullName evidence="14">G-protein coupled receptors family 1 profile domain-containing protein</fullName>
    </recommendedName>
</protein>
<dbReference type="Gene3D" id="1.20.1070.10">
    <property type="entry name" value="Rhodopsin 7-helix transmembrane proteins"/>
    <property type="match status" value="1"/>
</dbReference>
<evidence type="ECO:0000256" key="13">
    <source>
        <dbReference type="SAM" id="Phobius"/>
    </source>
</evidence>
<dbReference type="FunFam" id="1.20.1070.10:FF:000024">
    <property type="entry name" value="Olfactory receptor"/>
    <property type="match status" value="1"/>
</dbReference>
<evidence type="ECO:0000259" key="14">
    <source>
        <dbReference type="PROSITE" id="PS50262"/>
    </source>
</evidence>
<evidence type="ECO:0000256" key="10">
    <source>
        <dbReference type="ARBA" id="ARBA00023170"/>
    </source>
</evidence>
<feature type="transmembrane region" description="Helical" evidence="13">
    <location>
        <begin position="277"/>
        <end position="297"/>
    </location>
</feature>
<reference evidence="16" key="1">
    <citation type="submission" date="2013-03" db="EMBL/GenBank/DDBJ databases">
        <authorList>
            <person name="Jeffery W."/>
            <person name="Warren W."/>
            <person name="Wilson R.K."/>
        </authorList>
    </citation>
    <scope>NUCLEOTIDE SEQUENCE</scope>
    <source>
        <strain evidence="16">female</strain>
    </source>
</reference>
<dbReference type="SMART" id="SM01381">
    <property type="entry name" value="7TM_GPCR_Srsx"/>
    <property type="match status" value="1"/>
</dbReference>
<feature type="transmembrane region" description="Helical" evidence="13">
    <location>
        <begin position="206"/>
        <end position="228"/>
    </location>
</feature>
<organism evidence="15 16">
    <name type="scientific">Astyanax mexicanus</name>
    <name type="common">Blind cave fish</name>
    <name type="synonym">Astyanax fasciatus mexicanus</name>
    <dbReference type="NCBI Taxonomy" id="7994"/>
    <lineage>
        <taxon>Eukaryota</taxon>
        <taxon>Metazoa</taxon>
        <taxon>Chordata</taxon>
        <taxon>Craniata</taxon>
        <taxon>Vertebrata</taxon>
        <taxon>Euteleostomi</taxon>
        <taxon>Actinopterygii</taxon>
        <taxon>Neopterygii</taxon>
        <taxon>Teleostei</taxon>
        <taxon>Ostariophysi</taxon>
        <taxon>Characiformes</taxon>
        <taxon>Characoidei</taxon>
        <taxon>Acestrorhamphidae</taxon>
        <taxon>Acestrorhamphinae</taxon>
        <taxon>Astyanax</taxon>
    </lineage>
</organism>
<feature type="transmembrane region" description="Helical" evidence="13">
    <location>
        <begin position="240"/>
        <end position="265"/>
    </location>
</feature>
<keyword evidence="2" id="KW-1003">Cell membrane</keyword>
<dbReference type="GO" id="GO:0004984">
    <property type="term" value="F:olfactory receptor activity"/>
    <property type="evidence" value="ECO:0007669"/>
    <property type="project" value="InterPro"/>
</dbReference>
<sequence>LRIMVNVSVHNISFTQFKLNGFYALGEWRPFLFIPFFLMFVMSIIVNSVLLYVIIANRALHSPMFVLIGLMAVVDLGGPMFFVPHLLLSFLFDWNGISLTGCLIQMFCIHYSGSCQSTLLLCMALDRYFAICRPLLYHKDMELSNILKYMIVPLMRNAVLVITMIVLVGRRFYCSTNVIDHCFCEHMAVVNLACDDISINNLVGLLVAYVVVSLDFLLIIVSYVMIFTSVSKSGTGHYKALHTCITHIMVITSTLTFTLIASMSHRVKNDFSPSSRTFFSTMYLLFPSCCNPVIYGLRTKEIRLQLLKLIKQQKTSYRCL</sequence>
<dbReference type="InterPro" id="IPR050402">
    <property type="entry name" value="OR51/52/56-like"/>
</dbReference>
<feature type="transmembrane region" description="Helical" evidence="13">
    <location>
        <begin position="31"/>
        <end position="53"/>
    </location>
</feature>
<keyword evidence="9" id="KW-1015">Disulfide bond</keyword>
<dbReference type="PRINTS" id="PR00237">
    <property type="entry name" value="GPCRRHODOPSN"/>
</dbReference>
<accession>A0A3B1IF80</accession>
<reference evidence="16" key="2">
    <citation type="journal article" date="2014" name="Nat. Commun.">
        <title>The cavefish genome reveals candidate genes for eye loss.</title>
        <authorList>
            <person name="McGaugh S.E."/>
            <person name="Gross J.B."/>
            <person name="Aken B."/>
            <person name="Blin M."/>
            <person name="Borowsky R."/>
            <person name="Chalopin D."/>
            <person name="Hinaux H."/>
            <person name="Jeffery W.R."/>
            <person name="Keene A."/>
            <person name="Ma L."/>
            <person name="Minx P."/>
            <person name="Murphy D."/>
            <person name="O'Quin K.E."/>
            <person name="Retaux S."/>
            <person name="Rohner N."/>
            <person name="Searle S.M."/>
            <person name="Stahl B.A."/>
            <person name="Tabin C."/>
            <person name="Volff J.N."/>
            <person name="Yoshizawa M."/>
            <person name="Warren W.C."/>
        </authorList>
    </citation>
    <scope>NUCLEOTIDE SEQUENCE [LARGE SCALE GENOMIC DNA]</scope>
    <source>
        <strain evidence="16">female</strain>
    </source>
</reference>
<evidence type="ECO:0000256" key="2">
    <source>
        <dbReference type="ARBA" id="ARBA00022475"/>
    </source>
</evidence>
<reference evidence="15" key="4">
    <citation type="submission" date="2025-09" db="UniProtKB">
        <authorList>
            <consortium name="Ensembl"/>
        </authorList>
    </citation>
    <scope>IDENTIFICATION</scope>
</reference>
<dbReference type="InterPro" id="IPR017452">
    <property type="entry name" value="GPCR_Rhodpsn_7TM"/>
</dbReference>
<feature type="transmembrane region" description="Helical" evidence="13">
    <location>
        <begin position="65"/>
        <end position="92"/>
    </location>
</feature>
<feature type="domain" description="G-protein coupled receptors family 1 profile" evidence="14">
    <location>
        <begin position="46"/>
        <end position="295"/>
    </location>
</feature>
<evidence type="ECO:0000256" key="1">
    <source>
        <dbReference type="ARBA" id="ARBA00004651"/>
    </source>
</evidence>
<dbReference type="PANTHER" id="PTHR26450">
    <property type="entry name" value="OLFACTORY RECEPTOR 56B1-RELATED"/>
    <property type="match status" value="1"/>
</dbReference>
<evidence type="ECO:0000256" key="3">
    <source>
        <dbReference type="ARBA" id="ARBA00022606"/>
    </source>
</evidence>
<evidence type="ECO:0000256" key="7">
    <source>
        <dbReference type="ARBA" id="ARBA00023040"/>
    </source>
</evidence>
<reference evidence="15" key="3">
    <citation type="submission" date="2025-08" db="UniProtKB">
        <authorList>
            <consortium name="Ensembl"/>
        </authorList>
    </citation>
    <scope>IDENTIFICATION</scope>
</reference>
<evidence type="ECO:0000256" key="12">
    <source>
        <dbReference type="ARBA" id="ARBA00023224"/>
    </source>
</evidence>
<keyword evidence="3" id="KW-0716">Sensory transduction</keyword>
<keyword evidence="16" id="KW-1185">Reference proteome</keyword>
<dbReference type="InterPro" id="IPR000725">
    <property type="entry name" value="Olfact_rcpt"/>
</dbReference>
<dbReference type="AlphaFoldDB" id="A0A3B1IF80"/>
<keyword evidence="8 13" id="KW-0472">Membrane</keyword>
<evidence type="ECO:0000313" key="16">
    <source>
        <dbReference type="Proteomes" id="UP000018467"/>
    </source>
</evidence>
<dbReference type="Pfam" id="PF13853">
    <property type="entry name" value="7tm_4"/>
    <property type="match status" value="1"/>
</dbReference>
<dbReference type="GO" id="GO:0005886">
    <property type="term" value="C:plasma membrane"/>
    <property type="evidence" value="ECO:0007669"/>
    <property type="project" value="UniProtKB-SubCell"/>
</dbReference>
<keyword evidence="12" id="KW-0807">Transducer</keyword>
<evidence type="ECO:0000313" key="15">
    <source>
        <dbReference type="Ensembl" id="ENSAMXP00000027919.1"/>
    </source>
</evidence>
<dbReference type="InterPro" id="IPR000276">
    <property type="entry name" value="GPCR_Rhodpsn"/>
</dbReference>
<dbReference type="GeneTree" id="ENSGT01150000286905"/>
<evidence type="ECO:0000256" key="5">
    <source>
        <dbReference type="ARBA" id="ARBA00022725"/>
    </source>
</evidence>
<evidence type="ECO:0000256" key="6">
    <source>
        <dbReference type="ARBA" id="ARBA00022989"/>
    </source>
</evidence>
<dbReference type="Proteomes" id="UP000018467">
    <property type="component" value="Unassembled WGS sequence"/>
</dbReference>
<dbReference type="GO" id="GO:0004930">
    <property type="term" value="F:G protein-coupled receptor activity"/>
    <property type="evidence" value="ECO:0007669"/>
    <property type="project" value="UniProtKB-KW"/>
</dbReference>
<dbReference type="PANTHER" id="PTHR26450:SF391">
    <property type="entry name" value="ODORANT RECEPTOR-RELATED"/>
    <property type="match status" value="1"/>
</dbReference>
<dbReference type="PRINTS" id="PR00245">
    <property type="entry name" value="OLFACTORYR"/>
</dbReference>
<keyword evidence="6 13" id="KW-1133">Transmembrane helix</keyword>
<keyword evidence="7" id="KW-0297">G-protein coupled receptor</keyword>
<keyword evidence="5" id="KW-0552">Olfaction</keyword>
<feature type="transmembrane region" description="Helical" evidence="13">
    <location>
        <begin position="146"/>
        <end position="168"/>
    </location>
</feature>
<proteinExistence type="predicted"/>
<evidence type="ECO:0000256" key="8">
    <source>
        <dbReference type="ARBA" id="ARBA00023136"/>
    </source>
</evidence>
<dbReference type="Bgee" id="ENSAMXG00000038106">
    <property type="expression patterns" value="Expressed in olfactory epithelium"/>
</dbReference>
<feature type="transmembrane region" description="Helical" evidence="13">
    <location>
        <begin position="104"/>
        <end position="125"/>
    </location>
</feature>
<keyword evidence="10" id="KW-0675">Receptor</keyword>
<dbReference type="PROSITE" id="PS50262">
    <property type="entry name" value="G_PROTEIN_RECEP_F1_2"/>
    <property type="match status" value="1"/>
</dbReference>
<evidence type="ECO:0000256" key="9">
    <source>
        <dbReference type="ARBA" id="ARBA00023157"/>
    </source>
</evidence>
<keyword evidence="4 13" id="KW-0812">Transmembrane</keyword>
<name>A0A3B1IF80_ASTMX</name>
<dbReference type="InParanoid" id="A0A3B1IF80"/>